<dbReference type="KEGG" id="lyj:FKV23_14470"/>
<proteinExistence type="predicted"/>
<dbReference type="Proteomes" id="UP000317199">
    <property type="component" value="Chromosome"/>
</dbReference>
<accession>A0A514BUW2</accession>
<dbReference type="EMBL" id="CP041242">
    <property type="protein sequence ID" value="QDH71156.1"/>
    <property type="molecule type" value="Genomic_DNA"/>
</dbReference>
<gene>
    <name evidence="1" type="ORF">FKV23_14470</name>
</gene>
<sequence length="303" mass="34003">MGKTGVTFLDGHSPRRNSLGLIAFPNNLDGRTNFCRFFSKTPDDRWFHTDFDFQAKAVSAIIQEHKGYKAWWVLGKNGEVAELVIGGPTNLEQIAGAGLNRPQPYGYLESLKNIRNTLYACGYGRQVYRRDSNGWISIADSILTREEATGFFDIDGLDHDNLYAVGWKGEIYFYDGSRWLKDDSPTTAHLSSVKCLDDGTVFISGDRGIVLKGSFNHWQLIETEGFTGNWYGLESFNGAIYLAGNAEIARVEGSSIVPVNVAEQPITTHRLDAREGLLWSIGESDIYIFDGDRWMEVKHPDNR</sequence>
<reference evidence="1 2" key="1">
    <citation type="submission" date="2019-06" db="EMBL/GenBank/DDBJ databases">
        <title>Lysobacter alkalisoli sp. nov. isolated from saline-alkali soil.</title>
        <authorList>
            <person name="Sun J.-Q."/>
            <person name="Xu L."/>
        </authorList>
    </citation>
    <scope>NUCLEOTIDE SEQUENCE [LARGE SCALE GENOMIC DNA]</scope>
    <source>
        <strain evidence="1 2">SJ-36</strain>
    </source>
</reference>
<evidence type="ECO:0000313" key="2">
    <source>
        <dbReference type="Proteomes" id="UP000317199"/>
    </source>
</evidence>
<evidence type="ECO:0000313" key="1">
    <source>
        <dbReference type="EMBL" id="QDH71156.1"/>
    </source>
</evidence>
<dbReference type="OrthoDB" id="6829668at2"/>
<dbReference type="AlphaFoldDB" id="A0A514BUW2"/>
<dbReference type="RefSeq" id="WP_141624488.1">
    <property type="nucleotide sequence ID" value="NZ_CP041242.1"/>
</dbReference>
<organism evidence="1 2">
    <name type="scientific">Marilutibacter alkalisoli</name>
    <dbReference type="NCBI Taxonomy" id="2591633"/>
    <lineage>
        <taxon>Bacteria</taxon>
        <taxon>Pseudomonadati</taxon>
        <taxon>Pseudomonadota</taxon>
        <taxon>Gammaproteobacteria</taxon>
        <taxon>Lysobacterales</taxon>
        <taxon>Lysobacteraceae</taxon>
        <taxon>Marilutibacter</taxon>
    </lineage>
</organism>
<name>A0A514BUW2_9GAMM</name>
<protein>
    <submittedName>
        <fullName evidence="1">Uncharacterized protein</fullName>
    </submittedName>
</protein>
<keyword evidence="2" id="KW-1185">Reference proteome</keyword>